<proteinExistence type="predicted"/>
<name>A0A1B2EAP5_9HYPH</name>
<dbReference type="Gene3D" id="1.10.1200.10">
    <property type="entry name" value="ACP-like"/>
    <property type="match status" value="1"/>
</dbReference>
<accession>A0A1B2EAP5</accession>
<dbReference type="OrthoDB" id="8020033at2"/>
<feature type="domain" description="Carrier" evidence="1">
    <location>
        <begin position="1"/>
        <end position="74"/>
    </location>
</feature>
<gene>
    <name evidence="2" type="ORF">BB934_01165</name>
</gene>
<evidence type="ECO:0000313" key="2">
    <source>
        <dbReference type="EMBL" id="ANY76997.1"/>
    </source>
</evidence>
<dbReference type="RefSeq" id="WP_099507998.1">
    <property type="nucleotide sequence ID" value="NZ_CP016616.1"/>
</dbReference>
<evidence type="ECO:0000259" key="1">
    <source>
        <dbReference type="PROSITE" id="PS50075"/>
    </source>
</evidence>
<organism evidence="2">
    <name type="scientific">Microvirga ossetica</name>
    <dbReference type="NCBI Taxonomy" id="1882682"/>
    <lineage>
        <taxon>Bacteria</taxon>
        <taxon>Pseudomonadati</taxon>
        <taxon>Pseudomonadota</taxon>
        <taxon>Alphaproteobacteria</taxon>
        <taxon>Hyphomicrobiales</taxon>
        <taxon>Methylobacteriaceae</taxon>
        <taxon>Microvirga</taxon>
    </lineage>
</organism>
<protein>
    <recommendedName>
        <fullName evidence="1">Carrier domain-containing protein</fullName>
    </recommendedName>
</protein>
<dbReference type="InterPro" id="IPR009081">
    <property type="entry name" value="PP-bd_ACP"/>
</dbReference>
<dbReference type="PROSITE" id="PS50075">
    <property type="entry name" value="CARRIER"/>
    <property type="match status" value="1"/>
</dbReference>
<dbReference type="EMBL" id="CP016616">
    <property type="protein sequence ID" value="ANY76997.1"/>
    <property type="molecule type" value="Genomic_DNA"/>
</dbReference>
<dbReference type="InterPro" id="IPR036736">
    <property type="entry name" value="ACP-like_sf"/>
</dbReference>
<sequence>MALCQSLDNNGEKPLSLDTSLTYALGFDSLKLMQFFAGVEELYPGVALEDWFIEHSTDGRDTLRSAVSHLAQFLAPRATKG</sequence>
<dbReference type="Pfam" id="PF00550">
    <property type="entry name" value="PP-binding"/>
    <property type="match status" value="1"/>
</dbReference>
<dbReference type="SUPFAM" id="SSF47336">
    <property type="entry name" value="ACP-like"/>
    <property type="match status" value="1"/>
</dbReference>
<dbReference type="KEGG" id="moc:BB934_01165"/>
<dbReference type="AlphaFoldDB" id="A0A1B2EAP5"/>
<reference evidence="2" key="1">
    <citation type="submission" date="2016-07" db="EMBL/GenBank/DDBJ databases">
        <title>Microvirga ossetica sp. nov. a new species of rhizobia isolated from root nodules of the legume species Vicia alpestris Steven originated from North Ossetia region in the Caucasus.</title>
        <authorList>
            <person name="Safronova V.I."/>
            <person name="Kuznetsova I.G."/>
            <person name="Sazanova A.L."/>
            <person name="Belimov A."/>
            <person name="Andronov E."/>
            <person name="Osledkin Y.S."/>
            <person name="Onishchuk O.P."/>
            <person name="Kurchak O.N."/>
            <person name="Shaposhnikov A.I."/>
            <person name="Willems A."/>
            <person name="Tikhonovich I.A."/>
        </authorList>
    </citation>
    <scope>NUCLEOTIDE SEQUENCE [LARGE SCALE GENOMIC DNA]</scope>
    <source>
        <strain evidence="2">V5/3M</strain>
    </source>
</reference>